<dbReference type="RefSeq" id="WP_173533992.1">
    <property type="nucleotide sequence ID" value="NZ_CP054143.1"/>
</dbReference>
<evidence type="ECO:0000313" key="1">
    <source>
        <dbReference type="EMBL" id="QKJ67490.1"/>
    </source>
</evidence>
<accession>A0A6M8SW15</accession>
<name>A0A6M8SW15_9NEIS</name>
<sequence>MKALIENNAVVAASNNPDQDFHPILAAQFVVVPEFVQQGWRQINGQWSEPLVNVLTWDNASRAYFHIDIGAFYDRFGSRKLGILSSTDPLVMAVVRDTSVRQYIDLKNPDVSAGVNALVSVGLLNEEQASAVMNLTTQDNERFVKGLPQPE</sequence>
<dbReference type="KEGG" id="dee:HQN60_12665"/>
<dbReference type="EMBL" id="CP054143">
    <property type="protein sequence ID" value="QKJ67490.1"/>
    <property type="molecule type" value="Genomic_DNA"/>
</dbReference>
<protein>
    <submittedName>
        <fullName evidence="1">Uncharacterized protein</fullName>
    </submittedName>
</protein>
<reference evidence="1 2" key="1">
    <citation type="submission" date="2020-05" db="EMBL/GenBank/DDBJ databases">
        <title>Complete genome sequence of Deefgea sp. D17.</title>
        <authorList>
            <person name="Bae J.-W."/>
            <person name="Han J.E."/>
        </authorList>
    </citation>
    <scope>NUCLEOTIDE SEQUENCE [LARGE SCALE GENOMIC DNA]</scope>
    <source>
        <strain evidence="1 2">D17</strain>
    </source>
</reference>
<organism evidence="1 2">
    <name type="scientific">Deefgea piscis</name>
    <dbReference type="NCBI Taxonomy" id="2739061"/>
    <lineage>
        <taxon>Bacteria</taxon>
        <taxon>Pseudomonadati</taxon>
        <taxon>Pseudomonadota</taxon>
        <taxon>Betaproteobacteria</taxon>
        <taxon>Neisseriales</taxon>
        <taxon>Chitinibacteraceae</taxon>
        <taxon>Deefgea</taxon>
    </lineage>
</organism>
<proteinExistence type="predicted"/>
<dbReference type="AlphaFoldDB" id="A0A6M8SW15"/>
<gene>
    <name evidence="1" type="ORF">HQN60_12665</name>
</gene>
<keyword evidence="2" id="KW-1185">Reference proteome</keyword>
<evidence type="ECO:0000313" key="2">
    <source>
        <dbReference type="Proteomes" id="UP000504844"/>
    </source>
</evidence>
<dbReference type="Proteomes" id="UP000504844">
    <property type="component" value="Chromosome"/>
</dbReference>